<evidence type="ECO:0000313" key="2">
    <source>
        <dbReference type="Proteomes" id="UP000039541"/>
    </source>
</evidence>
<proteinExistence type="predicted"/>
<gene>
    <name evidence="1" type="ORF">ERS008202_02671</name>
</gene>
<evidence type="ECO:0000313" key="1">
    <source>
        <dbReference type="EMBL" id="CNU40872.1"/>
    </source>
</evidence>
<name>A0A655D1M9_SALET</name>
<dbReference type="EMBL" id="CQPC01000035">
    <property type="protein sequence ID" value="CNU40872.1"/>
    <property type="molecule type" value="Genomic_DNA"/>
</dbReference>
<accession>A0A655D1M9</accession>
<dbReference type="Proteomes" id="UP000039541">
    <property type="component" value="Unassembled WGS sequence"/>
</dbReference>
<protein>
    <submittedName>
        <fullName evidence="1">Uncharacterized protein</fullName>
    </submittedName>
</protein>
<organism evidence="1 2">
    <name type="scientific">Salmonella enterica subsp. enterica serovar Bovismorbificans</name>
    <dbReference type="NCBI Taxonomy" id="58097"/>
    <lineage>
        <taxon>Bacteria</taxon>
        <taxon>Pseudomonadati</taxon>
        <taxon>Pseudomonadota</taxon>
        <taxon>Gammaproteobacteria</taxon>
        <taxon>Enterobacterales</taxon>
        <taxon>Enterobacteriaceae</taxon>
        <taxon>Salmonella</taxon>
    </lineage>
</organism>
<reference evidence="1 2" key="1">
    <citation type="submission" date="2015-03" db="EMBL/GenBank/DDBJ databases">
        <authorList>
            <consortium name="Pathogen Informatics"/>
        </authorList>
    </citation>
    <scope>NUCLEOTIDE SEQUENCE [LARGE SCALE GENOMIC DNA]</scope>
    <source>
        <strain evidence="1 2">3476</strain>
    </source>
</reference>
<sequence length="56" mass="6515">MKKRLVNRLRRQLFSGPCFPLNQHCRTGAGIERNRLAELLHLRRLAAYIAQFIPGL</sequence>
<dbReference type="AlphaFoldDB" id="A0A655D1M9"/>